<dbReference type="PANTHER" id="PTHR33293">
    <property type="entry name" value="INSERTION ELEMENT IS1 1 PROTEIN INSB-RELATED"/>
    <property type="match status" value="1"/>
</dbReference>
<dbReference type="InterPro" id="IPR051354">
    <property type="entry name" value="Transposase_27_IS1"/>
</dbReference>
<evidence type="ECO:0008006" key="3">
    <source>
        <dbReference type="Google" id="ProtNLM"/>
    </source>
</evidence>
<dbReference type="EMBL" id="JBGJLR010000003">
    <property type="protein sequence ID" value="MEZ2738813.1"/>
    <property type="molecule type" value="Genomic_DNA"/>
</dbReference>
<dbReference type="RefSeq" id="WP_370890796.1">
    <property type="nucleotide sequence ID" value="NZ_JBGJLR010000003.1"/>
</dbReference>
<evidence type="ECO:0000313" key="1">
    <source>
        <dbReference type="EMBL" id="MEZ2738813.1"/>
    </source>
</evidence>
<keyword evidence="2" id="KW-1185">Reference proteome</keyword>
<accession>A0ABV4IAD2</accession>
<organism evidence="1 2">
    <name type="scientific">Comamonas jiangduensis</name>
    <dbReference type="NCBI Taxonomy" id="1194168"/>
    <lineage>
        <taxon>Bacteria</taxon>
        <taxon>Pseudomonadati</taxon>
        <taxon>Pseudomonadota</taxon>
        <taxon>Betaproteobacteria</taxon>
        <taxon>Burkholderiales</taxon>
        <taxon>Comamonadaceae</taxon>
        <taxon>Comamonas</taxon>
    </lineage>
</organism>
<gene>
    <name evidence="1" type="ORF">ACBP88_04925</name>
</gene>
<name>A0ABV4IAD2_9BURK</name>
<comment type="caution">
    <text evidence="1">The sequence shown here is derived from an EMBL/GenBank/DDBJ whole genome shotgun (WGS) entry which is preliminary data.</text>
</comment>
<dbReference type="PANTHER" id="PTHR33293:SF1">
    <property type="entry name" value="INSERTION ELEMENT IS1 1 PROTEIN INSB-RELATED"/>
    <property type="match status" value="1"/>
</dbReference>
<evidence type="ECO:0000313" key="2">
    <source>
        <dbReference type="Proteomes" id="UP001567350"/>
    </source>
</evidence>
<proteinExistence type="predicted"/>
<dbReference type="Proteomes" id="UP001567350">
    <property type="component" value="Unassembled WGS sequence"/>
</dbReference>
<sequence>MARVYYCFQYEKPGLRMRYGDGAKRYIPCLLRLAMQCPRCNHHHTQKIGLSRHKRQRWMCMGCHRTFGDKDLRLINPKIKALALAMYAEGIAARKIERLLHVSHNAVLGWVRKEVAGKALQAPTAKDLSVIEADEMWSYVGSKNSPSGCGGQ</sequence>
<reference evidence="1 2" key="1">
    <citation type="submission" date="2024-08" db="EMBL/GenBank/DDBJ databases">
        <authorList>
            <person name="Feng Z."/>
            <person name="Ronholm J."/>
        </authorList>
    </citation>
    <scope>NUCLEOTIDE SEQUENCE [LARGE SCALE GENOMIC DNA]</scope>
    <source>
        <strain evidence="1 2">4-AB0-8</strain>
    </source>
</reference>
<protein>
    <recommendedName>
        <fullName evidence="3">Transposase</fullName>
    </recommendedName>
</protein>